<name>A0ABQ1A498_9EURO</name>
<keyword evidence="2" id="KW-1185">Reference proteome</keyword>
<protein>
    <recommendedName>
        <fullName evidence="3">Secreted protein</fullName>
    </recommendedName>
</protein>
<evidence type="ECO:0008006" key="3">
    <source>
        <dbReference type="Google" id="ProtNLM"/>
    </source>
</evidence>
<accession>A0ABQ1A498</accession>
<evidence type="ECO:0000313" key="2">
    <source>
        <dbReference type="Proteomes" id="UP000465266"/>
    </source>
</evidence>
<gene>
    <name evidence="1" type="ORF">IFM53868_01006</name>
</gene>
<reference evidence="1 2" key="1">
    <citation type="submission" date="2020-01" db="EMBL/GenBank/DDBJ databases">
        <title>Draft genome sequence of Aspergillus udagawae IFM 53868.</title>
        <authorList>
            <person name="Takahashi H."/>
            <person name="Yaguchi T."/>
        </authorList>
    </citation>
    <scope>NUCLEOTIDE SEQUENCE [LARGE SCALE GENOMIC DNA]</scope>
    <source>
        <strain evidence="1 2">IFM 53868</strain>
    </source>
</reference>
<dbReference type="EMBL" id="BLKG01000006">
    <property type="protein sequence ID" value="GFF73190.1"/>
    <property type="molecule type" value="Genomic_DNA"/>
</dbReference>
<proteinExistence type="predicted"/>
<evidence type="ECO:0000313" key="1">
    <source>
        <dbReference type="EMBL" id="GFF73190.1"/>
    </source>
</evidence>
<comment type="caution">
    <text evidence="1">The sequence shown here is derived from an EMBL/GenBank/DDBJ whole genome shotgun (WGS) entry which is preliminary data.</text>
</comment>
<dbReference type="Proteomes" id="UP000465266">
    <property type="component" value="Unassembled WGS sequence"/>
</dbReference>
<organism evidence="1 2">
    <name type="scientific">Aspergillus udagawae</name>
    <dbReference type="NCBI Taxonomy" id="91492"/>
    <lineage>
        <taxon>Eukaryota</taxon>
        <taxon>Fungi</taxon>
        <taxon>Dikarya</taxon>
        <taxon>Ascomycota</taxon>
        <taxon>Pezizomycotina</taxon>
        <taxon>Eurotiomycetes</taxon>
        <taxon>Eurotiomycetidae</taxon>
        <taxon>Eurotiales</taxon>
        <taxon>Aspergillaceae</taxon>
        <taxon>Aspergillus</taxon>
        <taxon>Aspergillus subgen. Fumigati</taxon>
    </lineage>
</organism>
<sequence length="97" mass="10855">MNHLFFALCRHSFSPASRVFLLPISHVSIQWPQYLIEYVKLSEPLGKFQTSSFQSEADHFRTARHGGSTASWSNIPSLATALAPLSIMPRIVGRPSK</sequence>